<evidence type="ECO:0000313" key="3">
    <source>
        <dbReference type="EMBL" id="NYG56636.1"/>
    </source>
</evidence>
<dbReference type="RefSeq" id="WP_179518858.1">
    <property type="nucleotide sequence ID" value="NZ_JACCAC010000001.1"/>
</dbReference>
<feature type="transmembrane region" description="Helical" evidence="2">
    <location>
        <begin position="133"/>
        <end position="155"/>
    </location>
</feature>
<feature type="compositionally biased region" description="Low complexity" evidence="1">
    <location>
        <begin position="19"/>
        <end position="36"/>
    </location>
</feature>
<organism evidence="3 4">
    <name type="scientific">Nocardioides perillae</name>
    <dbReference type="NCBI Taxonomy" id="1119534"/>
    <lineage>
        <taxon>Bacteria</taxon>
        <taxon>Bacillati</taxon>
        <taxon>Actinomycetota</taxon>
        <taxon>Actinomycetes</taxon>
        <taxon>Propionibacteriales</taxon>
        <taxon>Nocardioidaceae</taxon>
        <taxon>Nocardioides</taxon>
    </lineage>
</organism>
<sequence>MKHVRRTDQPATGTSPVSGGTHAAPATGATPTTQHPAVPPQRTAEHEHVERVEHVDHRGDDHLRREAVADHRRGEAKERFGGMNLGAAFFGWLVAIGMAAILVGIVGAIATAIGSELSLSQSDAQQDAGGYGLAAAITLGVVLFLAYYAGGYVAGRMSRFDGARQGLGVWLVGLLVTLLVAAVGAVAGSQYDVLSRVDLPSIPVSESSATWAGVITLVAIVVLTAVAAVLGGLAGHRYHTKVDKVAGLR</sequence>
<keyword evidence="2" id="KW-0472">Membrane</keyword>
<feature type="transmembrane region" description="Helical" evidence="2">
    <location>
        <begin position="211"/>
        <end position="234"/>
    </location>
</feature>
<evidence type="ECO:0000256" key="1">
    <source>
        <dbReference type="SAM" id="MobiDB-lite"/>
    </source>
</evidence>
<feature type="transmembrane region" description="Helical" evidence="2">
    <location>
        <begin position="167"/>
        <end position="191"/>
    </location>
</feature>
<dbReference type="EMBL" id="JACCAC010000001">
    <property type="protein sequence ID" value="NYG56636.1"/>
    <property type="molecule type" value="Genomic_DNA"/>
</dbReference>
<dbReference type="AlphaFoldDB" id="A0A7Y9UNM9"/>
<evidence type="ECO:0000313" key="4">
    <source>
        <dbReference type="Proteomes" id="UP000544110"/>
    </source>
</evidence>
<feature type="region of interest" description="Disordered" evidence="1">
    <location>
        <begin position="1"/>
        <end position="63"/>
    </location>
</feature>
<keyword evidence="2" id="KW-1133">Transmembrane helix</keyword>
<keyword evidence="4" id="KW-1185">Reference proteome</keyword>
<dbReference type="Proteomes" id="UP000544110">
    <property type="component" value="Unassembled WGS sequence"/>
</dbReference>
<proteinExistence type="predicted"/>
<feature type="compositionally biased region" description="Polar residues" evidence="1">
    <location>
        <begin position="9"/>
        <end position="18"/>
    </location>
</feature>
<name>A0A7Y9UNM9_9ACTN</name>
<evidence type="ECO:0000256" key="2">
    <source>
        <dbReference type="SAM" id="Phobius"/>
    </source>
</evidence>
<protein>
    <submittedName>
        <fullName evidence="3">Uncharacterized protein</fullName>
    </submittedName>
</protein>
<gene>
    <name evidence="3" type="ORF">BJ989_002940</name>
</gene>
<keyword evidence="2" id="KW-0812">Transmembrane</keyword>
<comment type="caution">
    <text evidence="3">The sequence shown here is derived from an EMBL/GenBank/DDBJ whole genome shotgun (WGS) entry which is preliminary data.</text>
</comment>
<feature type="compositionally biased region" description="Basic and acidic residues" evidence="1">
    <location>
        <begin position="43"/>
        <end position="63"/>
    </location>
</feature>
<reference evidence="3 4" key="1">
    <citation type="submission" date="2020-07" db="EMBL/GenBank/DDBJ databases">
        <title>Sequencing the genomes of 1000 actinobacteria strains.</title>
        <authorList>
            <person name="Klenk H.-P."/>
        </authorList>
    </citation>
    <scope>NUCLEOTIDE SEQUENCE [LARGE SCALE GENOMIC DNA]</scope>
    <source>
        <strain evidence="3 4">DSM 24552</strain>
    </source>
</reference>
<accession>A0A7Y9UNM9</accession>
<feature type="transmembrane region" description="Helical" evidence="2">
    <location>
        <begin position="87"/>
        <end position="113"/>
    </location>
</feature>